<feature type="compositionally biased region" description="Pro residues" evidence="6">
    <location>
        <begin position="131"/>
        <end position="140"/>
    </location>
</feature>
<proteinExistence type="predicted"/>
<sequence length="229" mass="26155">MLTRSGEKRRHMERKEAKALHIRRSSMLAVLDLLLTTLQELTEEQLKIFQSHLTIGRMLGFPPIPESQLENTDRQDTVDQMVERYGPEGAVEITVEILREMNQHDLAKKLQRDHRASPTDVPSTVSAVSPADPPANPSAPPGRAFIRRHRIALETRLGLLQPIFLRLQNRGVLIDEEREEVDSKSTKTLQNQALLDMVVKKGFRAQEHFYQVLKEVDPCLVEDLEEQAV</sequence>
<dbReference type="Pfam" id="PF02758">
    <property type="entry name" value="PYRIN"/>
    <property type="match status" value="1"/>
</dbReference>
<evidence type="ECO:0000259" key="8">
    <source>
        <dbReference type="PROSITE" id="PS50824"/>
    </source>
</evidence>
<accession>A0AAZ3PYH4</accession>
<dbReference type="GO" id="GO:0045087">
    <property type="term" value="P:innate immune response"/>
    <property type="evidence" value="ECO:0007669"/>
    <property type="project" value="UniProtKB-KW"/>
</dbReference>
<keyword evidence="5" id="KW-0395">Inflammatory response</keyword>
<dbReference type="SMART" id="SM01289">
    <property type="entry name" value="PYRIN"/>
    <property type="match status" value="1"/>
</dbReference>
<evidence type="ECO:0008006" key="11">
    <source>
        <dbReference type="Google" id="ProtNLM"/>
    </source>
</evidence>
<feature type="domain" description="CARD" evidence="7">
    <location>
        <begin position="143"/>
        <end position="228"/>
    </location>
</feature>
<evidence type="ECO:0000256" key="6">
    <source>
        <dbReference type="SAM" id="MobiDB-lite"/>
    </source>
</evidence>
<dbReference type="SMART" id="SM00114">
    <property type="entry name" value="CARD"/>
    <property type="match status" value="1"/>
</dbReference>
<gene>
    <name evidence="9" type="primary">LOC121845237</name>
</gene>
<dbReference type="CDD" id="cd01671">
    <property type="entry name" value="CARD"/>
    <property type="match status" value="1"/>
</dbReference>
<evidence type="ECO:0000313" key="9">
    <source>
        <dbReference type="Ensembl" id="ENSOTSP00005120844.1"/>
    </source>
</evidence>
<evidence type="ECO:0000256" key="1">
    <source>
        <dbReference type="ARBA" id="ARBA00004514"/>
    </source>
</evidence>
<dbReference type="GO" id="GO:0061702">
    <property type="term" value="C:canonical inflammasome complex"/>
    <property type="evidence" value="ECO:0007669"/>
    <property type="project" value="TreeGrafter"/>
</dbReference>
<protein>
    <recommendedName>
        <fullName evidence="11">Apoptosis-associated speck-like protein containing a CARD</fullName>
    </recommendedName>
</protein>
<dbReference type="PANTHER" id="PTHR46985:SF4">
    <property type="entry name" value="CASPASE RECRUITMENT DOMAIN-CONTAINING PROTEIN 8"/>
    <property type="match status" value="1"/>
</dbReference>
<dbReference type="CDD" id="cd08321">
    <property type="entry name" value="Pyrin_ASC-like"/>
    <property type="match status" value="1"/>
</dbReference>
<dbReference type="InterPro" id="IPR011029">
    <property type="entry name" value="DEATH-like_dom_sf"/>
</dbReference>
<keyword evidence="10" id="KW-1185">Reference proteome</keyword>
<keyword evidence="3" id="KW-0399">Innate immunity</keyword>
<evidence type="ECO:0000256" key="3">
    <source>
        <dbReference type="ARBA" id="ARBA00022588"/>
    </source>
</evidence>
<dbReference type="Gene3D" id="1.10.533.10">
    <property type="entry name" value="Death Domain, Fas"/>
    <property type="match status" value="2"/>
</dbReference>
<feature type="region of interest" description="Disordered" evidence="6">
    <location>
        <begin position="110"/>
        <end position="142"/>
    </location>
</feature>
<dbReference type="AlphaFoldDB" id="A0AAZ3PYH4"/>
<feature type="compositionally biased region" description="Low complexity" evidence="6">
    <location>
        <begin position="118"/>
        <end position="130"/>
    </location>
</feature>
<evidence type="ECO:0000313" key="10">
    <source>
        <dbReference type="Proteomes" id="UP000694402"/>
    </source>
</evidence>
<reference evidence="9" key="2">
    <citation type="submission" date="2025-08" db="UniProtKB">
        <authorList>
            <consortium name="Ensembl"/>
        </authorList>
    </citation>
    <scope>IDENTIFICATION</scope>
</reference>
<dbReference type="PANTHER" id="PTHR46985">
    <property type="entry name" value="NACHT, LRR AND PYD DOMAINS-CONTAINING PROTEIN 1"/>
    <property type="match status" value="1"/>
</dbReference>
<keyword evidence="2" id="KW-0963">Cytoplasm</keyword>
<evidence type="ECO:0000256" key="4">
    <source>
        <dbReference type="ARBA" id="ARBA00022859"/>
    </source>
</evidence>
<evidence type="ECO:0000259" key="7">
    <source>
        <dbReference type="PROSITE" id="PS50209"/>
    </source>
</evidence>
<dbReference type="InterPro" id="IPR051249">
    <property type="entry name" value="NLRP_Inflammasome"/>
</dbReference>
<name>A0AAZ3PYH4_ONCTS</name>
<organism evidence="9 10">
    <name type="scientific">Oncorhynchus tshawytscha</name>
    <name type="common">Chinook salmon</name>
    <name type="synonym">Salmo tshawytscha</name>
    <dbReference type="NCBI Taxonomy" id="74940"/>
    <lineage>
        <taxon>Eukaryota</taxon>
        <taxon>Metazoa</taxon>
        <taxon>Chordata</taxon>
        <taxon>Craniata</taxon>
        <taxon>Vertebrata</taxon>
        <taxon>Euteleostomi</taxon>
        <taxon>Actinopterygii</taxon>
        <taxon>Neopterygii</taxon>
        <taxon>Teleostei</taxon>
        <taxon>Protacanthopterygii</taxon>
        <taxon>Salmoniformes</taxon>
        <taxon>Salmonidae</taxon>
        <taxon>Salmoninae</taxon>
        <taxon>Oncorhynchus</taxon>
    </lineage>
</organism>
<comment type="subcellular location">
    <subcellularLocation>
        <location evidence="1">Cytoplasm</location>
        <location evidence="1">Cytosol</location>
    </subcellularLocation>
</comment>
<dbReference type="InterPro" id="IPR004020">
    <property type="entry name" value="DAPIN"/>
</dbReference>
<dbReference type="SUPFAM" id="SSF47986">
    <property type="entry name" value="DEATH domain"/>
    <property type="match status" value="2"/>
</dbReference>
<reference evidence="9" key="3">
    <citation type="submission" date="2025-09" db="UniProtKB">
        <authorList>
            <consortium name="Ensembl"/>
        </authorList>
    </citation>
    <scope>IDENTIFICATION</scope>
</reference>
<reference evidence="10" key="1">
    <citation type="journal article" date="2018" name="PLoS ONE">
        <title>Chinook salmon (Oncorhynchus tshawytscha) genome and transcriptome.</title>
        <authorList>
            <person name="Christensen K.A."/>
            <person name="Leong J.S."/>
            <person name="Sakhrani D."/>
            <person name="Biagi C.A."/>
            <person name="Minkley D.R."/>
            <person name="Withler R.E."/>
            <person name="Rondeau E.B."/>
            <person name="Koop B.F."/>
            <person name="Devlin R.H."/>
        </authorList>
    </citation>
    <scope>NUCLEOTIDE SEQUENCE [LARGE SCALE GENOMIC DNA]</scope>
</reference>
<evidence type="ECO:0000256" key="5">
    <source>
        <dbReference type="ARBA" id="ARBA00023198"/>
    </source>
</evidence>
<dbReference type="InterPro" id="IPR001315">
    <property type="entry name" value="CARD"/>
</dbReference>
<dbReference type="GeneTree" id="ENSGT00970000197827"/>
<dbReference type="GO" id="GO:0042981">
    <property type="term" value="P:regulation of apoptotic process"/>
    <property type="evidence" value="ECO:0007669"/>
    <property type="project" value="InterPro"/>
</dbReference>
<dbReference type="Pfam" id="PF00619">
    <property type="entry name" value="CARD"/>
    <property type="match status" value="1"/>
</dbReference>
<dbReference type="Ensembl" id="ENSOTST00005194950.1">
    <property type="protein sequence ID" value="ENSOTSP00005120844.1"/>
    <property type="gene ID" value="ENSOTSG00005048572.1"/>
</dbReference>
<dbReference type="PROSITE" id="PS50824">
    <property type="entry name" value="DAPIN"/>
    <property type="match status" value="1"/>
</dbReference>
<dbReference type="Proteomes" id="UP000694402">
    <property type="component" value="Unassembled WGS sequence"/>
</dbReference>
<evidence type="ECO:0000256" key="2">
    <source>
        <dbReference type="ARBA" id="ARBA00022490"/>
    </source>
</evidence>
<keyword evidence="4" id="KW-0391">Immunity</keyword>
<feature type="domain" description="Pyrin" evidence="8">
    <location>
        <begin position="32"/>
        <end position="116"/>
    </location>
</feature>
<dbReference type="GO" id="GO:0006954">
    <property type="term" value="P:inflammatory response"/>
    <property type="evidence" value="ECO:0007669"/>
    <property type="project" value="UniProtKB-KW"/>
</dbReference>
<dbReference type="PROSITE" id="PS50209">
    <property type="entry name" value="CARD"/>
    <property type="match status" value="1"/>
</dbReference>